<dbReference type="NCBIfam" id="TIGR01979">
    <property type="entry name" value="sufS"/>
    <property type="match status" value="1"/>
</dbReference>
<dbReference type="EMBL" id="FPCH01000001">
    <property type="protein sequence ID" value="SFV28207.1"/>
    <property type="molecule type" value="Genomic_DNA"/>
</dbReference>
<keyword evidence="4" id="KW-0808">Transferase</keyword>
<comment type="similarity">
    <text evidence="2">Belongs to the class-V pyridoxal-phosphate-dependent aminotransferase family. Csd subfamily.</text>
</comment>
<proteinExistence type="inferred from homology"/>
<dbReference type="SUPFAM" id="SSF53383">
    <property type="entry name" value="PLP-dependent transferases"/>
    <property type="match status" value="1"/>
</dbReference>
<evidence type="ECO:0000256" key="6">
    <source>
        <dbReference type="ARBA" id="ARBA00050776"/>
    </source>
</evidence>
<dbReference type="PANTHER" id="PTHR43586:SF8">
    <property type="entry name" value="CYSTEINE DESULFURASE 1, CHLOROPLASTIC"/>
    <property type="match status" value="1"/>
</dbReference>
<dbReference type="Pfam" id="PF00266">
    <property type="entry name" value="Aminotran_5"/>
    <property type="match status" value="1"/>
</dbReference>
<dbReference type="CDD" id="cd06453">
    <property type="entry name" value="SufS_like"/>
    <property type="match status" value="1"/>
</dbReference>
<protein>
    <recommendedName>
        <fullName evidence="3">cysteine desulfurase</fullName>
        <ecNumber evidence="3">2.8.1.7</ecNumber>
    </recommendedName>
</protein>
<dbReference type="GO" id="GO:0031071">
    <property type="term" value="F:cysteine desulfurase activity"/>
    <property type="evidence" value="ECO:0007669"/>
    <property type="project" value="UniProtKB-EC"/>
</dbReference>
<comment type="cofactor">
    <cofactor evidence="1">
        <name>pyridoxal 5'-phosphate</name>
        <dbReference type="ChEBI" id="CHEBI:597326"/>
    </cofactor>
</comment>
<dbReference type="GO" id="GO:0030170">
    <property type="term" value="F:pyridoxal phosphate binding"/>
    <property type="evidence" value="ECO:0007669"/>
    <property type="project" value="InterPro"/>
</dbReference>
<dbReference type="Gene3D" id="3.40.640.10">
    <property type="entry name" value="Type I PLP-dependent aspartate aminotransferase-like (Major domain)"/>
    <property type="match status" value="1"/>
</dbReference>
<reference evidence="9" key="1">
    <citation type="submission" date="2016-10" db="EMBL/GenBank/DDBJ databases">
        <authorList>
            <person name="Varghese N."/>
            <person name="Submissions S."/>
        </authorList>
    </citation>
    <scope>NUCLEOTIDE SEQUENCE [LARGE SCALE GENOMIC DNA]</scope>
    <source>
        <strain evidence="9">DSM 1565</strain>
    </source>
</reference>
<dbReference type="OrthoDB" id="9804366at2"/>
<accession>A0A1I7N0K4</accession>
<dbReference type="Proteomes" id="UP000199423">
    <property type="component" value="Unassembled WGS sequence"/>
</dbReference>
<evidence type="ECO:0000313" key="9">
    <source>
        <dbReference type="Proteomes" id="UP000199423"/>
    </source>
</evidence>
<evidence type="ECO:0000256" key="3">
    <source>
        <dbReference type="ARBA" id="ARBA00012239"/>
    </source>
</evidence>
<dbReference type="RefSeq" id="WP_092864820.1">
    <property type="nucleotide sequence ID" value="NZ_FPCH01000001.1"/>
</dbReference>
<keyword evidence="9" id="KW-1185">Reference proteome</keyword>
<dbReference type="InterPro" id="IPR015421">
    <property type="entry name" value="PyrdxlP-dep_Trfase_major"/>
</dbReference>
<dbReference type="GO" id="GO:0006534">
    <property type="term" value="P:cysteine metabolic process"/>
    <property type="evidence" value="ECO:0007669"/>
    <property type="project" value="InterPro"/>
</dbReference>
<dbReference type="AlphaFoldDB" id="A0A1I7N0K4"/>
<dbReference type="EC" id="2.8.1.7" evidence="3"/>
<evidence type="ECO:0000256" key="2">
    <source>
        <dbReference type="ARBA" id="ARBA00010447"/>
    </source>
</evidence>
<evidence type="ECO:0000256" key="1">
    <source>
        <dbReference type="ARBA" id="ARBA00001933"/>
    </source>
</evidence>
<sequence length="427" mass="46990">MGRETSIDVARSTASHAGLTAAPYDVESIRADFPILFREVNDRPLVYLDNGASAQKPLSVIEAMDHAYRFEYANVHRGLHYLSNTATEHYEAARETVRRFLNAEYQDEIIFTRNATSAINLVARSFGEPRIGEGDEILITIMEHHANIVPWHFLRERKGAVLKWAPMTDSGELIIEKLESLITKRTKLVAVTHMSNVLGTINPVKEIIRIAHAKGVPVLVDGSQAAVHMGVDVRELDADFYVFTGHKTYGPTGIGVLYAKRQHLAAMPPYEGGGDMIETVTLDNVTYNQPPHRFEAGTPAIVEAIGLGAALNYMMQIGREKISLYEAELGAYAAERLAELPWLKLYGTAPGKGSIFSFTIDGLHPHDVSTIIDRSGVAIRAGHHCAQPLMERLGVTATCRASFALYNTKAEADALMVALTKAHDLFT</sequence>
<name>A0A1I7N0K4_9HYPH</name>
<keyword evidence="5" id="KW-0663">Pyridoxal phosphate</keyword>
<dbReference type="Gene3D" id="3.90.1150.10">
    <property type="entry name" value="Aspartate Aminotransferase, domain 1"/>
    <property type="match status" value="1"/>
</dbReference>
<gene>
    <name evidence="8" type="ORF">SAMN04488557_0947</name>
</gene>
<dbReference type="InterPro" id="IPR015424">
    <property type="entry name" value="PyrdxlP-dep_Trfase"/>
</dbReference>
<dbReference type="InterPro" id="IPR010970">
    <property type="entry name" value="Cys_dSase_SufS"/>
</dbReference>
<evidence type="ECO:0000259" key="7">
    <source>
        <dbReference type="Pfam" id="PF00266"/>
    </source>
</evidence>
<comment type="catalytic activity">
    <reaction evidence="6">
        <text>(sulfur carrier)-H + L-cysteine = (sulfur carrier)-SH + L-alanine</text>
        <dbReference type="Rhea" id="RHEA:43892"/>
        <dbReference type="Rhea" id="RHEA-COMP:14737"/>
        <dbReference type="Rhea" id="RHEA-COMP:14739"/>
        <dbReference type="ChEBI" id="CHEBI:29917"/>
        <dbReference type="ChEBI" id="CHEBI:35235"/>
        <dbReference type="ChEBI" id="CHEBI:57972"/>
        <dbReference type="ChEBI" id="CHEBI:64428"/>
        <dbReference type="EC" id="2.8.1.7"/>
    </reaction>
</comment>
<dbReference type="InterPro" id="IPR015422">
    <property type="entry name" value="PyrdxlP-dep_Trfase_small"/>
</dbReference>
<dbReference type="STRING" id="51670.SAMN04488557_0947"/>
<evidence type="ECO:0000313" key="8">
    <source>
        <dbReference type="EMBL" id="SFV28207.1"/>
    </source>
</evidence>
<dbReference type="InterPro" id="IPR000192">
    <property type="entry name" value="Aminotrans_V_dom"/>
</dbReference>
<dbReference type="PANTHER" id="PTHR43586">
    <property type="entry name" value="CYSTEINE DESULFURASE"/>
    <property type="match status" value="1"/>
</dbReference>
<evidence type="ECO:0000256" key="4">
    <source>
        <dbReference type="ARBA" id="ARBA00022679"/>
    </source>
</evidence>
<organism evidence="8 9">
    <name type="scientific">Hyphomicrobium facile</name>
    <dbReference type="NCBI Taxonomy" id="51670"/>
    <lineage>
        <taxon>Bacteria</taxon>
        <taxon>Pseudomonadati</taxon>
        <taxon>Pseudomonadota</taxon>
        <taxon>Alphaproteobacteria</taxon>
        <taxon>Hyphomicrobiales</taxon>
        <taxon>Hyphomicrobiaceae</taxon>
        <taxon>Hyphomicrobium</taxon>
    </lineage>
</organism>
<feature type="domain" description="Aminotransferase class V" evidence="7">
    <location>
        <begin position="46"/>
        <end position="415"/>
    </location>
</feature>
<evidence type="ECO:0000256" key="5">
    <source>
        <dbReference type="ARBA" id="ARBA00022898"/>
    </source>
</evidence>